<evidence type="ECO:0000313" key="1">
    <source>
        <dbReference type="EMBL" id="GAB36203.1"/>
    </source>
</evidence>
<dbReference type="AlphaFoldDB" id="H5TRU5"/>
<dbReference type="Proteomes" id="UP000005038">
    <property type="component" value="Unassembled WGS sequence"/>
</dbReference>
<organism evidence="1 2">
    <name type="scientific">Gordonia otitidis (strain DSM 44809 / CCUG 52243 / JCM 12355 / NBRC 100426 / IFM 10032)</name>
    <dbReference type="NCBI Taxonomy" id="1108044"/>
    <lineage>
        <taxon>Bacteria</taxon>
        <taxon>Bacillati</taxon>
        <taxon>Actinomycetota</taxon>
        <taxon>Actinomycetes</taxon>
        <taxon>Mycobacteriales</taxon>
        <taxon>Gordoniaceae</taxon>
        <taxon>Gordonia</taxon>
    </lineage>
</organism>
<reference evidence="1" key="1">
    <citation type="submission" date="2012-02" db="EMBL/GenBank/DDBJ databases">
        <title>Whole genome shotgun sequence of Gordonia otitidis NBRC 100426.</title>
        <authorList>
            <person name="Yoshida I."/>
            <person name="Hosoyama A."/>
            <person name="Tsuchikane K."/>
            <person name="Katsumata H."/>
            <person name="Yamazaki S."/>
            <person name="Fujita N."/>
        </authorList>
    </citation>
    <scope>NUCLEOTIDE SEQUENCE [LARGE SCALE GENOMIC DNA]</scope>
    <source>
        <strain evidence="1">NBRC 100426</strain>
    </source>
</reference>
<gene>
    <name evidence="1" type="ORF">GOOTI_202_00590</name>
</gene>
<dbReference type="STRING" id="1108044.GOOTI_202_00590"/>
<dbReference type="EMBL" id="BAFB01000202">
    <property type="protein sequence ID" value="GAB36203.1"/>
    <property type="molecule type" value="Genomic_DNA"/>
</dbReference>
<sequence>MDATTERHRIATALHRHGYQLAGQLRDDMTDEFTRDTTTVKVTYIRNAGLTHAEAATITYGDYTLHVFRSPRHNLDDHSRRLAYQAADVDPTDESSTALVYAIAAAAAQPAQLANLFQQQLAEHVTATRSRRPVRDEEVFAAASHQLGRLAAEIDYTYDRDTLEQSIAEATELLATMAESLHPPTCDGCRSQHRPPMRMINWDRAASGCHD</sequence>
<keyword evidence="2" id="KW-1185">Reference proteome</keyword>
<accession>H5TRU5</accession>
<proteinExistence type="predicted"/>
<protein>
    <submittedName>
        <fullName evidence="1">Uncharacterized protein</fullName>
    </submittedName>
</protein>
<comment type="caution">
    <text evidence="1">The sequence shown here is derived from an EMBL/GenBank/DDBJ whole genome shotgun (WGS) entry which is preliminary data.</text>
</comment>
<name>H5TRU5_GORO1</name>
<dbReference type="RefSeq" id="WP_007240387.1">
    <property type="nucleotide sequence ID" value="NZ_BAFB01000202.1"/>
</dbReference>
<evidence type="ECO:0000313" key="2">
    <source>
        <dbReference type="Proteomes" id="UP000005038"/>
    </source>
</evidence>